<name>A0A166Q8S7_9AGAM</name>
<dbReference type="SUPFAM" id="SSF49562">
    <property type="entry name" value="C2 domain (Calcium/lipid-binding domain, CaLB)"/>
    <property type="match status" value="1"/>
</dbReference>
<evidence type="ECO:0000256" key="5">
    <source>
        <dbReference type="PROSITE-ProRule" id="PRU00221"/>
    </source>
</evidence>
<dbReference type="Gene3D" id="2.130.10.10">
    <property type="entry name" value="YVTN repeat-like/Quinoprotein amine dehydrogenase"/>
    <property type="match status" value="1"/>
</dbReference>
<dbReference type="GO" id="GO:1990904">
    <property type="term" value="C:ribonucleoprotein complex"/>
    <property type="evidence" value="ECO:0007669"/>
    <property type="project" value="UniProtKB-KW"/>
</dbReference>
<dbReference type="InterPro" id="IPR056884">
    <property type="entry name" value="NPHP3-like_N"/>
</dbReference>
<dbReference type="SMART" id="SM00239">
    <property type="entry name" value="C2"/>
    <property type="match status" value="1"/>
</dbReference>
<dbReference type="SUPFAM" id="SSF50998">
    <property type="entry name" value="Quinoprotein alcohol dehydrogenase-like"/>
    <property type="match status" value="1"/>
</dbReference>
<protein>
    <recommendedName>
        <fullName evidence="6">C2 domain-containing protein</fullName>
    </recommendedName>
</protein>
<dbReference type="InterPro" id="IPR001377">
    <property type="entry name" value="Ribosomal_eS6"/>
</dbReference>
<dbReference type="STRING" id="436010.A0A166Q8S7"/>
<comment type="similarity">
    <text evidence="1">Belongs to the eukaryotic ribosomal protein eS6 family.</text>
</comment>
<dbReference type="Proteomes" id="UP000076532">
    <property type="component" value="Unassembled WGS sequence"/>
</dbReference>
<dbReference type="InterPro" id="IPR001680">
    <property type="entry name" value="WD40_rpt"/>
</dbReference>
<keyword evidence="5" id="KW-0853">WD repeat</keyword>
<dbReference type="InterPro" id="IPR011047">
    <property type="entry name" value="Quinoprotein_ADH-like_sf"/>
</dbReference>
<dbReference type="SMART" id="SM01405">
    <property type="entry name" value="Ribosomal_S6e"/>
    <property type="match status" value="1"/>
</dbReference>
<dbReference type="InterPro" id="IPR015943">
    <property type="entry name" value="WD40/YVTN_repeat-like_dom_sf"/>
</dbReference>
<dbReference type="SMART" id="SM00320">
    <property type="entry name" value="WD40"/>
    <property type="match status" value="2"/>
</dbReference>
<gene>
    <name evidence="7" type="ORF">FIBSPDRAFT_948868</name>
</gene>
<dbReference type="InterPro" id="IPR027417">
    <property type="entry name" value="P-loop_NTPase"/>
</dbReference>
<evidence type="ECO:0000256" key="1">
    <source>
        <dbReference type="ARBA" id="ARBA00009312"/>
    </source>
</evidence>
<dbReference type="GO" id="GO:0006412">
    <property type="term" value="P:translation"/>
    <property type="evidence" value="ECO:0007669"/>
    <property type="project" value="InterPro"/>
</dbReference>
<dbReference type="OrthoDB" id="163438at2759"/>
<dbReference type="PANTHER" id="PTHR10039">
    <property type="entry name" value="AMELOGENIN"/>
    <property type="match status" value="1"/>
</dbReference>
<dbReference type="SUPFAM" id="SSF52540">
    <property type="entry name" value="P-loop containing nucleoside triphosphate hydrolases"/>
    <property type="match status" value="1"/>
</dbReference>
<evidence type="ECO:0000259" key="6">
    <source>
        <dbReference type="PROSITE" id="PS50004"/>
    </source>
</evidence>
<dbReference type="PANTHER" id="PTHR10039:SF14">
    <property type="entry name" value="NACHT DOMAIN-CONTAINING PROTEIN"/>
    <property type="match status" value="1"/>
</dbReference>
<dbReference type="PROSITE" id="PS50004">
    <property type="entry name" value="C2"/>
    <property type="match status" value="1"/>
</dbReference>
<evidence type="ECO:0000313" key="7">
    <source>
        <dbReference type="EMBL" id="KZP26883.1"/>
    </source>
</evidence>
<organism evidence="7 8">
    <name type="scientific">Athelia psychrophila</name>
    <dbReference type="NCBI Taxonomy" id="1759441"/>
    <lineage>
        <taxon>Eukaryota</taxon>
        <taxon>Fungi</taxon>
        <taxon>Dikarya</taxon>
        <taxon>Basidiomycota</taxon>
        <taxon>Agaricomycotina</taxon>
        <taxon>Agaricomycetes</taxon>
        <taxon>Agaricomycetidae</taxon>
        <taxon>Atheliales</taxon>
        <taxon>Atheliaceae</taxon>
        <taxon>Athelia</taxon>
    </lineage>
</organism>
<evidence type="ECO:0000256" key="4">
    <source>
        <dbReference type="ARBA" id="ARBA00023274"/>
    </source>
</evidence>
<dbReference type="GO" id="GO:0005840">
    <property type="term" value="C:ribosome"/>
    <property type="evidence" value="ECO:0007669"/>
    <property type="project" value="UniProtKB-KW"/>
</dbReference>
<feature type="repeat" description="WD" evidence="5">
    <location>
        <begin position="1164"/>
        <end position="1205"/>
    </location>
</feature>
<dbReference type="EMBL" id="KV417511">
    <property type="protein sequence ID" value="KZP26883.1"/>
    <property type="molecule type" value="Genomic_DNA"/>
</dbReference>
<dbReference type="Gene3D" id="2.60.40.150">
    <property type="entry name" value="C2 domain"/>
    <property type="match status" value="1"/>
</dbReference>
<keyword evidence="4" id="KW-0687">Ribonucleoprotein</keyword>
<feature type="domain" description="C2" evidence="6">
    <location>
        <begin position="1"/>
        <end position="113"/>
    </location>
</feature>
<proteinExistence type="inferred from homology"/>
<keyword evidence="3" id="KW-0689">Ribosomal protein</keyword>
<accession>A0A166Q8S7</accession>
<sequence>MSPQLASPVAYTLQIISVNDLPPRRFKILGERRNVLVKATVEDRSVQTESRLCSSSPEWKETFQIEARETSSVLSLQLFDSAFRSTSMICASVITISDLLQLCRHGKDAELNLRDIKSKLKGCIKIHFSLSSNGSWIVDEAQRWALVLSQPPNTAMEATGGYIDDIDGLLAVSVPTVPPDAVSQSIVDVLDKLSHFMRIADEVAKVHPYAKLAWDVLSAAHKIIVAQVAIDQSVADLASTMQGTYSFVDALEAVPSKIPLLEDIIQRIFIQTVECAIFIREYSGHGFAGRLLRETMGASTPAKVAGMAQNLITLRSQFDTGVTVQIATISFRIQTDVTTLVKNQTLDLLGSSGVALSSRSLCLPGTRRNVIDEILEWALHPSKGDKSNVFFLHGVAGIGKSAVVATVATHFSEINRLGAFVGFDRAGLDQSQPSKAVKTMARQMAARDKRLRASIIQVINDDDTKDPVLEAPLSAQFDRLIVNTLASIPSLAGEGPIIMVLDGLYECGQPDDWASVLDLLVGQTESLPSNLRFIITSRTVNGIHDAVTGTVLHPRIKSRELRSSSQSDIAAYFTFRMQQIQRKNTDLQEDWPGQAAIADLTTRAFGFFAWAVNASNFINTHCPPERLKSLLLQPPRSISDPNPPLDELYRAALNSAGDWTDAYLVSDFRAIMGAVIESPTAISATAIDHLLDRPLSRPVMVTIRRLGSILTHEPVVRVVHPSFLDFLSSRERGGRNDWYFEHGLVRVSAEPATLCLQKMNAGLKRNICNMTLSAHLIEEALPEELIYACQSWADHICNNGSFELMTAKTLVVFLRTHLLHWFEAMSLMKKSEEIVPMLQRVTLWAEENTFQDKSLRDLLIEAINFARKFAADIAEHPLHVYYTALPFCPSYSVLYQLFHNALVHPSVLLVPLHGLVQIGGETATVVRILNAGLKRNICNMALSAARLTAELLPEALAYACQSWVDHICTKNGFESRETEKLTVVFLRAHLLHWFEAMSLLKKSGEIVPMLQRVATWLEENTFEDKSLKDLVIEAIDFARKFAAEIAEHPLYVYYTALPLLPSQSMLYQLFHDSLVDPSVLLVTNIYTMRCLALSTNGRRIVTGCFHDAVVQDTATGEELAKIADMDGITYSVAFSYDGSRIACGTHKSTVYVWDSVTGARVIGPLSHSGVSDSLVFSSDGSQIASCSKRGDVHVWDSKTGGIVWSVQEPQGSDPSGGISFVSSDMREFLVVKTKERTEVHDASTGELCPLPGSLVGAVGLTRDDRVVNLLIEGIKKQYPQDGENLWYPEWVPRILLDEHRPGGPRDDELNGCISRITGSNDKQGFSMKQGARLPYRVKLLCDGHSCYRSHRTDDPERKYVRGCIVNTIIGIVKQGGADVPGLPDNILPKRLVPMPPTTISRFFSSSEEDGKELKLNTEYDVLITKRVSEKAKLAVVKVSYNTVTA</sequence>
<dbReference type="InterPro" id="IPR035892">
    <property type="entry name" value="C2_domain_sf"/>
</dbReference>
<evidence type="ECO:0000313" key="8">
    <source>
        <dbReference type="Proteomes" id="UP000076532"/>
    </source>
</evidence>
<keyword evidence="2" id="KW-0677">Repeat</keyword>
<dbReference type="PROSITE" id="PS50082">
    <property type="entry name" value="WD_REPEATS_2"/>
    <property type="match status" value="1"/>
</dbReference>
<dbReference type="Pfam" id="PF00168">
    <property type="entry name" value="C2"/>
    <property type="match status" value="1"/>
</dbReference>
<keyword evidence="8" id="KW-1185">Reference proteome</keyword>
<dbReference type="InterPro" id="IPR000008">
    <property type="entry name" value="C2_dom"/>
</dbReference>
<reference evidence="7 8" key="1">
    <citation type="journal article" date="2016" name="Mol. Biol. Evol.">
        <title>Comparative Genomics of Early-Diverging Mushroom-Forming Fungi Provides Insights into the Origins of Lignocellulose Decay Capabilities.</title>
        <authorList>
            <person name="Nagy L.G."/>
            <person name="Riley R."/>
            <person name="Tritt A."/>
            <person name="Adam C."/>
            <person name="Daum C."/>
            <person name="Floudas D."/>
            <person name="Sun H."/>
            <person name="Yadav J.S."/>
            <person name="Pangilinan J."/>
            <person name="Larsson K.H."/>
            <person name="Matsuura K."/>
            <person name="Barry K."/>
            <person name="Labutti K."/>
            <person name="Kuo R."/>
            <person name="Ohm R.A."/>
            <person name="Bhattacharya S.S."/>
            <person name="Shirouzu T."/>
            <person name="Yoshinaga Y."/>
            <person name="Martin F.M."/>
            <person name="Grigoriev I.V."/>
            <person name="Hibbett D.S."/>
        </authorList>
    </citation>
    <scope>NUCLEOTIDE SEQUENCE [LARGE SCALE GENOMIC DNA]</scope>
    <source>
        <strain evidence="7 8">CBS 109695</strain>
    </source>
</reference>
<dbReference type="GO" id="GO:0003735">
    <property type="term" value="F:structural constituent of ribosome"/>
    <property type="evidence" value="ECO:0007669"/>
    <property type="project" value="InterPro"/>
</dbReference>
<evidence type="ECO:0000256" key="3">
    <source>
        <dbReference type="ARBA" id="ARBA00022980"/>
    </source>
</evidence>
<evidence type="ECO:0000256" key="2">
    <source>
        <dbReference type="ARBA" id="ARBA00022737"/>
    </source>
</evidence>
<dbReference type="Pfam" id="PF00400">
    <property type="entry name" value="WD40"/>
    <property type="match status" value="2"/>
</dbReference>
<dbReference type="Pfam" id="PF24883">
    <property type="entry name" value="NPHP3_N"/>
    <property type="match status" value="1"/>
</dbReference>
<dbReference type="Gene3D" id="3.40.50.300">
    <property type="entry name" value="P-loop containing nucleotide triphosphate hydrolases"/>
    <property type="match status" value="1"/>
</dbReference>
<dbReference type="Pfam" id="PF01092">
    <property type="entry name" value="Ribosomal_S6e"/>
    <property type="match status" value="1"/>
</dbReference>